<accession>A0ABR8GMR0</accession>
<evidence type="ECO:0008006" key="3">
    <source>
        <dbReference type="Google" id="ProtNLM"/>
    </source>
</evidence>
<dbReference type="Proteomes" id="UP000660380">
    <property type="component" value="Unassembled WGS sequence"/>
</dbReference>
<sequence length="73" mass="8624">MTQSFFKRIRYKKSARSVLSCITERESRVSDRTITKIMYKISFSSLLKFFPTLRSLEINNIHYVAMIALTDKL</sequence>
<dbReference type="RefSeq" id="WP_144238309.1">
    <property type="nucleotide sequence ID" value="NZ_JACJTA010000013.1"/>
</dbReference>
<protein>
    <recommendedName>
        <fullName evidence="3">Transposase</fullName>
    </recommendedName>
</protein>
<evidence type="ECO:0000313" key="2">
    <source>
        <dbReference type="Proteomes" id="UP000660380"/>
    </source>
</evidence>
<keyword evidence="2" id="KW-1185">Reference proteome</keyword>
<gene>
    <name evidence="1" type="ORF">H6G81_08785</name>
</gene>
<organism evidence="1 2">
    <name type="scientific">Scytonema hofmannii FACHB-248</name>
    <dbReference type="NCBI Taxonomy" id="1842502"/>
    <lineage>
        <taxon>Bacteria</taxon>
        <taxon>Bacillati</taxon>
        <taxon>Cyanobacteriota</taxon>
        <taxon>Cyanophyceae</taxon>
        <taxon>Nostocales</taxon>
        <taxon>Scytonemataceae</taxon>
        <taxon>Scytonema</taxon>
    </lineage>
</organism>
<reference evidence="1 2" key="1">
    <citation type="journal article" date="2020" name="ISME J.">
        <title>Comparative genomics reveals insights into cyanobacterial evolution and habitat adaptation.</title>
        <authorList>
            <person name="Chen M.Y."/>
            <person name="Teng W.K."/>
            <person name="Zhao L."/>
            <person name="Hu C.X."/>
            <person name="Zhou Y.K."/>
            <person name="Han B.P."/>
            <person name="Song L.R."/>
            <person name="Shu W.S."/>
        </authorList>
    </citation>
    <scope>NUCLEOTIDE SEQUENCE [LARGE SCALE GENOMIC DNA]</scope>
    <source>
        <strain evidence="1 2">FACHB-248</strain>
    </source>
</reference>
<evidence type="ECO:0000313" key="1">
    <source>
        <dbReference type="EMBL" id="MBD2604623.1"/>
    </source>
</evidence>
<proteinExistence type="predicted"/>
<dbReference type="EMBL" id="JACJTA010000013">
    <property type="protein sequence ID" value="MBD2604623.1"/>
    <property type="molecule type" value="Genomic_DNA"/>
</dbReference>
<name>A0ABR8GMR0_9CYAN</name>
<comment type="caution">
    <text evidence="1">The sequence shown here is derived from an EMBL/GenBank/DDBJ whole genome shotgun (WGS) entry which is preliminary data.</text>
</comment>